<evidence type="ECO:0000313" key="3">
    <source>
        <dbReference type="Proteomes" id="UP000789901"/>
    </source>
</evidence>
<evidence type="ECO:0000313" key="2">
    <source>
        <dbReference type="EMBL" id="CAG8800118.1"/>
    </source>
</evidence>
<keyword evidence="3" id="KW-1185">Reference proteome</keyword>
<comment type="caution">
    <text evidence="2">The sequence shown here is derived from an EMBL/GenBank/DDBJ whole genome shotgun (WGS) entry which is preliminary data.</text>
</comment>
<gene>
    <name evidence="2" type="ORF">GMARGA_LOCUS22913</name>
</gene>
<feature type="non-terminal residue" evidence="2">
    <location>
        <position position="1"/>
    </location>
</feature>
<sequence>VYDWSGHMTQTMALTTPIHSQNLILTDTNMISQPNLEVNKQPDMEELKEKTQGLKQDKQNSRDKQTRSEIGNRKNIEITEENNITEISNKEMHIDEEVN</sequence>
<protein>
    <submittedName>
        <fullName evidence="2">37467_t:CDS:1</fullName>
    </submittedName>
</protein>
<organism evidence="2 3">
    <name type="scientific">Gigaspora margarita</name>
    <dbReference type="NCBI Taxonomy" id="4874"/>
    <lineage>
        <taxon>Eukaryota</taxon>
        <taxon>Fungi</taxon>
        <taxon>Fungi incertae sedis</taxon>
        <taxon>Mucoromycota</taxon>
        <taxon>Glomeromycotina</taxon>
        <taxon>Glomeromycetes</taxon>
        <taxon>Diversisporales</taxon>
        <taxon>Gigasporaceae</taxon>
        <taxon>Gigaspora</taxon>
    </lineage>
</organism>
<feature type="region of interest" description="Disordered" evidence="1">
    <location>
        <begin position="45"/>
        <end position="77"/>
    </location>
</feature>
<reference evidence="2 3" key="1">
    <citation type="submission" date="2021-06" db="EMBL/GenBank/DDBJ databases">
        <authorList>
            <person name="Kallberg Y."/>
            <person name="Tangrot J."/>
            <person name="Rosling A."/>
        </authorList>
    </citation>
    <scope>NUCLEOTIDE SEQUENCE [LARGE SCALE GENOMIC DNA]</scope>
    <source>
        <strain evidence="2 3">120-4 pot B 10/14</strain>
    </source>
</reference>
<dbReference type="EMBL" id="CAJVQB010022664">
    <property type="protein sequence ID" value="CAG8800118.1"/>
    <property type="molecule type" value="Genomic_DNA"/>
</dbReference>
<dbReference type="Proteomes" id="UP000789901">
    <property type="component" value="Unassembled WGS sequence"/>
</dbReference>
<proteinExistence type="predicted"/>
<evidence type="ECO:0000256" key="1">
    <source>
        <dbReference type="SAM" id="MobiDB-lite"/>
    </source>
</evidence>
<accession>A0ABN7VUB9</accession>
<name>A0ABN7VUB9_GIGMA</name>